<gene>
    <name evidence="1" type="ORF">WAX78_03685</name>
</gene>
<protein>
    <recommendedName>
        <fullName evidence="3">Group-specific protein</fullName>
    </recommendedName>
</protein>
<proteinExistence type="predicted"/>
<organism evidence="1 2">
    <name type="scientific">Bacillus yunxiaonensis</name>
    <dbReference type="NCBI Taxonomy" id="3127665"/>
    <lineage>
        <taxon>Bacteria</taxon>
        <taxon>Bacillati</taxon>
        <taxon>Bacillota</taxon>
        <taxon>Bacilli</taxon>
        <taxon>Bacillales</taxon>
        <taxon>Bacillaceae</taxon>
        <taxon>Bacillus</taxon>
    </lineage>
</organism>
<accession>A0ABU8FRF1</accession>
<comment type="caution">
    <text evidence="1">The sequence shown here is derived from an EMBL/GenBank/DDBJ whole genome shotgun (WGS) entry which is preliminary data.</text>
</comment>
<reference evidence="1 2" key="1">
    <citation type="submission" date="2024-01" db="EMBL/GenBank/DDBJ databases">
        <title>Seven novel Bacillus-like species.</title>
        <authorList>
            <person name="Liu G."/>
        </authorList>
    </citation>
    <scope>NUCLEOTIDE SEQUENCE [LARGE SCALE GENOMIC DNA]</scope>
    <source>
        <strain evidence="1 2">FJAT-53711</strain>
    </source>
</reference>
<dbReference type="EMBL" id="JBAWSV010000001">
    <property type="protein sequence ID" value="MEI4828557.1"/>
    <property type="molecule type" value="Genomic_DNA"/>
</dbReference>
<keyword evidence="2" id="KW-1185">Reference proteome</keyword>
<name>A0ABU8FRF1_9BACI</name>
<dbReference type="RefSeq" id="WP_336480931.1">
    <property type="nucleotide sequence ID" value="NZ_JBAWSV010000001.1"/>
</dbReference>
<evidence type="ECO:0000313" key="1">
    <source>
        <dbReference type="EMBL" id="MEI4828557.1"/>
    </source>
</evidence>
<dbReference type="Proteomes" id="UP001367922">
    <property type="component" value="Unassembled WGS sequence"/>
</dbReference>
<evidence type="ECO:0008006" key="3">
    <source>
        <dbReference type="Google" id="ProtNLM"/>
    </source>
</evidence>
<sequence>MKNKEQIYKIMSVCEREDDLFYSYLSCLLGIKENSKQFSKVKQEVREEYLIMGICEREVDILVEQNKQVADLYIPKLLRWEFLQENVRYIEDLCSMVFQLKPLCFSEEQWKNVMMIIEKELP</sequence>
<evidence type="ECO:0000313" key="2">
    <source>
        <dbReference type="Proteomes" id="UP001367922"/>
    </source>
</evidence>